<dbReference type="Gene3D" id="3.40.190.10">
    <property type="entry name" value="Periplasmic binding protein-like II"/>
    <property type="match status" value="2"/>
</dbReference>
<gene>
    <name evidence="2" type="ORF">GCM10011369_09400</name>
</gene>
<keyword evidence="3" id="KW-1185">Reference proteome</keyword>
<keyword evidence="1" id="KW-0732">Signal</keyword>
<dbReference type="Proteomes" id="UP000619743">
    <property type="component" value="Unassembled WGS sequence"/>
</dbReference>
<evidence type="ECO:0000313" key="3">
    <source>
        <dbReference type="Proteomes" id="UP000619743"/>
    </source>
</evidence>
<accession>A0A8J2U397</accession>
<sequence length="575" mass="65806">MDTRCLWRPELLFVALAIVPTPSVADSFSSQAIERWLAQEFIHSTLAKSAQRQELQWFQHAAVPYRDLTIHVVSEDIPTHRYESEVLARAFYDITGIHVVHEVTQEDDVVRKLQVQMDLGINIYDGYVNDSDFIGSHSRYRQTLAISDMISGEWRNITLPTLALDDFIGLSHVTGIDGKLYQLPTQQFANLYWYRHDWFTDPQLKQRFQSHFGYPLGVPQNWAAYEDIANFFTNIVKEIDGKQVWGHMDYGHFDPSLGWRISDSWLSLAGANDLTFSNDKPYNTQQGVGDWGIRVEHCHPVGASVTRGGALDSPAAVYAVETYISWLLKYAPAEARYLTFSNSSEYLARGSIAQQVFWYTAFIPNLLNEELLSHNDMPVWRVAPSPRGKYWRSGMKSGYQDISGWTFLRSTPKRRAAAAWLYAQFVVSKTVSMEKFLNGYTPIRQSDLSSTYLIDNAHKWGGLLEFYRSKARDYWTPTGLSVANYAALSDAWWRHIGRAVSGHQSVKETMTQLANDIDQRLDKLKHDDMRCPPRLNPPQAASHWLERHGAPWPADSKPAVPKTLSYQEALLLWQE</sequence>
<dbReference type="SUPFAM" id="SSF53850">
    <property type="entry name" value="Periplasmic binding protein-like II"/>
    <property type="match status" value="1"/>
</dbReference>
<proteinExistence type="predicted"/>
<protein>
    <submittedName>
        <fullName evidence="2">ABC transporter substrate-binding protein</fullName>
    </submittedName>
</protein>
<dbReference type="OrthoDB" id="9812682at2"/>
<dbReference type="PANTHER" id="PTHR43649:SF33">
    <property type="entry name" value="POLYGALACTURONAN_RHAMNOGALACTURONAN-BINDING PROTEIN YTCQ"/>
    <property type="match status" value="1"/>
</dbReference>
<dbReference type="PANTHER" id="PTHR43649">
    <property type="entry name" value="ARABINOSE-BINDING PROTEIN-RELATED"/>
    <property type="match status" value="1"/>
</dbReference>
<reference evidence="3" key="1">
    <citation type="journal article" date="2019" name="Int. J. Syst. Evol. Microbiol.">
        <title>The Global Catalogue of Microorganisms (GCM) 10K type strain sequencing project: providing services to taxonomists for standard genome sequencing and annotation.</title>
        <authorList>
            <consortium name="The Broad Institute Genomics Platform"/>
            <consortium name="The Broad Institute Genome Sequencing Center for Infectious Disease"/>
            <person name="Wu L."/>
            <person name="Ma J."/>
        </authorList>
    </citation>
    <scope>NUCLEOTIDE SEQUENCE [LARGE SCALE GENOMIC DNA]</scope>
    <source>
        <strain evidence="3">CGMCC 1.10130</strain>
    </source>
</reference>
<dbReference type="InterPro" id="IPR050490">
    <property type="entry name" value="Bact_solute-bd_prot1"/>
</dbReference>
<evidence type="ECO:0000313" key="2">
    <source>
        <dbReference type="EMBL" id="GGA69851.1"/>
    </source>
</evidence>
<dbReference type="EMBL" id="BMDX01000003">
    <property type="protein sequence ID" value="GGA69851.1"/>
    <property type="molecule type" value="Genomic_DNA"/>
</dbReference>
<name>A0A8J2U397_9GAMM</name>
<comment type="caution">
    <text evidence="2">The sequence shown here is derived from an EMBL/GenBank/DDBJ whole genome shotgun (WGS) entry which is preliminary data.</text>
</comment>
<dbReference type="RefSeq" id="WP_087504782.1">
    <property type="nucleotide sequence ID" value="NZ_BMDX01000003.1"/>
</dbReference>
<organism evidence="2 3">
    <name type="scientific">Neiella marina</name>
    <dbReference type="NCBI Taxonomy" id="508461"/>
    <lineage>
        <taxon>Bacteria</taxon>
        <taxon>Pseudomonadati</taxon>
        <taxon>Pseudomonadota</taxon>
        <taxon>Gammaproteobacteria</taxon>
        <taxon>Alteromonadales</taxon>
        <taxon>Echinimonadaceae</taxon>
        <taxon>Neiella</taxon>
    </lineage>
</organism>
<evidence type="ECO:0000256" key="1">
    <source>
        <dbReference type="ARBA" id="ARBA00022729"/>
    </source>
</evidence>
<dbReference type="AlphaFoldDB" id="A0A8J2U397"/>